<gene>
    <name evidence="1" type="ORF">ORPV_488</name>
</gene>
<evidence type="ECO:0000313" key="2">
    <source>
        <dbReference type="Proteomes" id="UP000236316"/>
    </source>
</evidence>
<accession>A0A2I2L4B5</accession>
<protein>
    <submittedName>
        <fullName evidence="1">Uncharacterized protein</fullName>
    </submittedName>
</protein>
<dbReference type="RefSeq" id="YP_009448694.1">
    <property type="nucleotide sequence ID" value="NC_036594.1"/>
</dbReference>
<evidence type="ECO:0000313" key="1">
    <source>
        <dbReference type="EMBL" id="SNW62392.1"/>
    </source>
</evidence>
<dbReference type="GeneID" id="35382281"/>
<proteinExistence type="predicted"/>
<keyword evidence="2" id="KW-1185">Reference proteome</keyword>
<dbReference type="KEGG" id="vg:35382281"/>
<dbReference type="EMBL" id="LT906555">
    <property type="protein sequence ID" value="SNW62392.1"/>
    <property type="molecule type" value="Genomic_DNA"/>
</dbReference>
<dbReference type="Proteomes" id="UP000236316">
    <property type="component" value="Segment"/>
</dbReference>
<organism evidence="1">
    <name type="scientific">Orpheovirus IHUMI-LCC2</name>
    <dbReference type="NCBI Taxonomy" id="2023057"/>
    <lineage>
        <taxon>Viruses</taxon>
        <taxon>Varidnaviria</taxon>
        <taxon>Bamfordvirae</taxon>
        <taxon>Nucleocytoviricota</taxon>
        <taxon>Megaviricetes</taxon>
        <taxon>Pimascovirales</taxon>
        <taxon>Ocovirineae</taxon>
        <taxon>Orpheoviridae</taxon>
        <taxon>Alphaorpheovirus</taxon>
        <taxon>Alphaorpheovirus massiliense</taxon>
    </lineage>
</organism>
<reference evidence="1" key="1">
    <citation type="submission" date="2017-08" db="EMBL/GenBank/DDBJ databases">
        <authorList>
            <consortium name="Urmite Genomes"/>
        </authorList>
    </citation>
    <scope>NUCLEOTIDE SEQUENCE [LARGE SCALE GENOMIC DNA]</scope>
    <source>
        <strain evidence="1">IHUMI-LCC2</strain>
    </source>
</reference>
<sequence length="446" mass="52154">MNIPSEILTLIANSQPIDILNLCSSSRQFRDACNTEYFRNYLVNTLLSPIDFKNTFDYKNITTTTLIILASFLYDHPYKFLLYVTGKYTDNIFIKVFNSRKYREYIIKKYHWLHINFYVTIQNICNHLAYIIPIPLSTSIKPSPLRNLLEDEIVDIIHQCFKLNYSSDEILNVFNEGVKNIDRTEVSTLYKKMLTLCVRYNREDVNILINNYIKYEVRHGTRNTIIDRHYTIDEIVDNICSDNPIFYLRAITTKEYGIYINISNYIVNGGRNERAVMKCKGDLLNAFNSCYYPQEFYSLFKEDWTNNNEKLKMLNNGIGVQNVTNIVELISYVLGDKFVKTELSNINYGVIGIQTTIDFFVKLGDIEILKFVGPVIRQYIHDVNILGVFVMYFTSSMDTMSLNSIINMNWYLWQFSLSSGLSIINTKEYYKKGISLSNRAIRDIIL</sequence>
<name>A0A2I2L4B5_9VIRU</name>